<dbReference type="Proteomes" id="UP001152300">
    <property type="component" value="Unassembled WGS sequence"/>
</dbReference>
<keyword evidence="3" id="KW-1185">Reference proteome</keyword>
<evidence type="ECO:0000313" key="3">
    <source>
        <dbReference type="Proteomes" id="UP001152300"/>
    </source>
</evidence>
<accession>A0A9X0AMG6</accession>
<sequence>MAECGGTKNGPPAHDYGASNNDAHKPPIEGVWGDTTDDQKPTWRLLPLKNAIFVEVSGERILSKKFQDVLLVGV</sequence>
<feature type="region of interest" description="Disordered" evidence="1">
    <location>
        <begin position="1"/>
        <end position="39"/>
    </location>
</feature>
<protein>
    <submittedName>
        <fullName evidence="2">Uncharacterized protein</fullName>
    </submittedName>
</protein>
<evidence type="ECO:0000313" key="2">
    <source>
        <dbReference type="EMBL" id="KAJ8065380.1"/>
    </source>
</evidence>
<dbReference type="AlphaFoldDB" id="A0A9X0AMG6"/>
<evidence type="ECO:0000256" key="1">
    <source>
        <dbReference type="SAM" id="MobiDB-lite"/>
    </source>
</evidence>
<reference evidence="2" key="1">
    <citation type="submission" date="2022-11" db="EMBL/GenBank/DDBJ databases">
        <title>Genome Resource of Sclerotinia nivalis Strain SnTB1, a Plant Pathogen Isolated from American Ginseng.</title>
        <authorList>
            <person name="Fan S."/>
        </authorList>
    </citation>
    <scope>NUCLEOTIDE SEQUENCE</scope>
    <source>
        <strain evidence="2">SnTB1</strain>
    </source>
</reference>
<dbReference type="EMBL" id="JAPEIS010000006">
    <property type="protein sequence ID" value="KAJ8065380.1"/>
    <property type="molecule type" value="Genomic_DNA"/>
</dbReference>
<name>A0A9X0AMG6_9HELO</name>
<gene>
    <name evidence="2" type="ORF">OCU04_006069</name>
</gene>
<proteinExistence type="predicted"/>
<comment type="caution">
    <text evidence="2">The sequence shown here is derived from an EMBL/GenBank/DDBJ whole genome shotgun (WGS) entry which is preliminary data.</text>
</comment>
<organism evidence="2 3">
    <name type="scientific">Sclerotinia nivalis</name>
    <dbReference type="NCBI Taxonomy" id="352851"/>
    <lineage>
        <taxon>Eukaryota</taxon>
        <taxon>Fungi</taxon>
        <taxon>Dikarya</taxon>
        <taxon>Ascomycota</taxon>
        <taxon>Pezizomycotina</taxon>
        <taxon>Leotiomycetes</taxon>
        <taxon>Helotiales</taxon>
        <taxon>Sclerotiniaceae</taxon>
        <taxon>Sclerotinia</taxon>
    </lineage>
</organism>